<dbReference type="AlphaFoldDB" id="A0ABD2PLQ9"/>
<keyword evidence="2" id="KW-0808">Transferase</keyword>
<feature type="compositionally biased region" description="Basic and acidic residues" evidence="1">
    <location>
        <begin position="270"/>
        <end position="282"/>
    </location>
</feature>
<feature type="compositionally biased region" description="Polar residues" evidence="1">
    <location>
        <begin position="232"/>
        <end position="265"/>
    </location>
</feature>
<reference evidence="2 3" key="1">
    <citation type="submission" date="2024-11" db="EMBL/GenBank/DDBJ databases">
        <title>Adaptive evolution of stress response genes in parasites aligns with host niche diversity.</title>
        <authorList>
            <person name="Hahn C."/>
            <person name="Resl P."/>
        </authorList>
    </citation>
    <scope>NUCLEOTIDE SEQUENCE [LARGE SCALE GENOMIC DNA]</scope>
    <source>
        <strain evidence="2">EGGRZ-B1_66</strain>
        <tissue evidence="2">Body</tissue>
    </source>
</reference>
<accession>A0ABD2PLQ9</accession>
<gene>
    <name evidence="2" type="primary">MYLK3_2</name>
    <name evidence="2" type="ORF">Ciccas_013003</name>
</gene>
<organism evidence="2 3">
    <name type="scientific">Cichlidogyrus casuarinus</name>
    <dbReference type="NCBI Taxonomy" id="1844966"/>
    <lineage>
        <taxon>Eukaryota</taxon>
        <taxon>Metazoa</taxon>
        <taxon>Spiralia</taxon>
        <taxon>Lophotrochozoa</taxon>
        <taxon>Platyhelminthes</taxon>
        <taxon>Monogenea</taxon>
        <taxon>Monopisthocotylea</taxon>
        <taxon>Dactylogyridea</taxon>
        <taxon>Ancyrocephalidae</taxon>
        <taxon>Cichlidogyrus</taxon>
    </lineage>
</organism>
<sequence length="331" mass="35890">MKLKRKGTLSKKQLKKYFYRRKWQKAVNAIIALQRMGCNFSSRNQPTHLPSIDGTLRSFQRATAQPRTQPGTPRKNSLTFTKNEAGSTGNLSQIPQSQLISKLNTVKNTRSVSMNNKPPTVPSSPSLSSTKMPQISEKSPSLHHIATKSHSKKESSPNRGFFASLSSSKHNSEPNSPNANGDSPVSSPTKNQSKLTKSSSFMQKLHLGSSGSETGGKKPSIMSKILRKDGPSNKNSADETNNNSTSSVSPKRTSNKVKNGSSNGLAPQVEQEKAEQQKKPELKLGAIKIRTAGASRGKELKVTPVPKSSRPSIEGKIGFFANLADGKAQKR</sequence>
<evidence type="ECO:0000313" key="2">
    <source>
        <dbReference type="EMBL" id="KAL3308465.1"/>
    </source>
</evidence>
<name>A0ABD2PLQ9_9PLAT</name>
<feature type="compositionally biased region" description="Polar residues" evidence="1">
    <location>
        <begin position="61"/>
        <end position="116"/>
    </location>
</feature>
<dbReference type="Proteomes" id="UP001626550">
    <property type="component" value="Unassembled WGS sequence"/>
</dbReference>
<proteinExistence type="predicted"/>
<feature type="region of interest" description="Disordered" evidence="1">
    <location>
        <begin position="61"/>
        <end position="290"/>
    </location>
</feature>
<comment type="caution">
    <text evidence="2">The sequence shown here is derived from an EMBL/GenBank/DDBJ whole genome shotgun (WGS) entry which is preliminary data.</text>
</comment>
<feature type="compositionally biased region" description="Low complexity" evidence="1">
    <location>
        <begin position="123"/>
        <end position="133"/>
    </location>
</feature>
<dbReference type="EMBL" id="JBJKFK010005187">
    <property type="protein sequence ID" value="KAL3308465.1"/>
    <property type="molecule type" value="Genomic_DNA"/>
</dbReference>
<keyword evidence="2" id="KW-0418">Kinase</keyword>
<dbReference type="GO" id="GO:0016301">
    <property type="term" value="F:kinase activity"/>
    <property type="evidence" value="ECO:0007669"/>
    <property type="project" value="UniProtKB-KW"/>
</dbReference>
<protein>
    <submittedName>
        <fullName evidence="2">Myosin light chain kinase 3</fullName>
    </submittedName>
</protein>
<evidence type="ECO:0000256" key="1">
    <source>
        <dbReference type="SAM" id="MobiDB-lite"/>
    </source>
</evidence>
<feature type="compositionally biased region" description="Polar residues" evidence="1">
    <location>
        <begin position="164"/>
        <end position="202"/>
    </location>
</feature>
<evidence type="ECO:0000313" key="3">
    <source>
        <dbReference type="Proteomes" id="UP001626550"/>
    </source>
</evidence>
<keyword evidence="3" id="KW-1185">Reference proteome</keyword>